<comment type="caution">
    <text evidence="3">The sequence shown here is derived from an EMBL/GenBank/DDBJ whole genome shotgun (WGS) entry which is preliminary data.</text>
</comment>
<dbReference type="SUPFAM" id="SSF89155">
    <property type="entry name" value="TorD-like"/>
    <property type="match status" value="1"/>
</dbReference>
<dbReference type="EMBL" id="VMRY01000009">
    <property type="protein sequence ID" value="TVT58632.1"/>
    <property type="molecule type" value="Genomic_DNA"/>
</dbReference>
<dbReference type="Gene3D" id="1.10.3480.10">
    <property type="entry name" value="TorD-like"/>
    <property type="match status" value="1"/>
</dbReference>
<evidence type="ECO:0000256" key="2">
    <source>
        <dbReference type="SAM" id="MobiDB-lite"/>
    </source>
</evidence>
<accession>A0A558DC75</accession>
<gene>
    <name evidence="3" type="ORF">FHK82_03715</name>
</gene>
<reference evidence="3 4" key="1">
    <citation type="submission" date="2019-07" db="EMBL/GenBank/DDBJ databases">
        <title>The pathways for chlorine oxyanion respiration interact through the shared metabolite chlorate.</title>
        <authorList>
            <person name="Barnum T.P."/>
            <person name="Cheng Y."/>
            <person name="Hill K.A."/>
            <person name="Lucas L.N."/>
            <person name="Carlson H.K."/>
            <person name="Coates J.D."/>
        </authorList>
    </citation>
    <scope>NUCLEOTIDE SEQUENCE [LARGE SCALE GENOMIC DNA]</scope>
    <source>
        <strain evidence="3">BK-3</strain>
    </source>
</reference>
<dbReference type="PANTHER" id="PTHR34227:SF1">
    <property type="entry name" value="DIMETHYL SULFOXIDE REDUCTASE CHAPERONE-RELATED"/>
    <property type="match status" value="1"/>
</dbReference>
<proteinExistence type="predicted"/>
<dbReference type="Proteomes" id="UP000317355">
    <property type="component" value="Unassembled WGS sequence"/>
</dbReference>
<feature type="compositionally biased region" description="Polar residues" evidence="2">
    <location>
        <begin position="1"/>
        <end position="17"/>
    </location>
</feature>
<feature type="region of interest" description="Disordered" evidence="2">
    <location>
        <begin position="1"/>
        <end position="21"/>
    </location>
</feature>
<name>A0A558DC75_9GAMM</name>
<organism evidence="3 4">
    <name type="scientific">Sedimenticola thiotaurini</name>
    <dbReference type="NCBI Taxonomy" id="1543721"/>
    <lineage>
        <taxon>Bacteria</taxon>
        <taxon>Pseudomonadati</taxon>
        <taxon>Pseudomonadota</taxon>
        <taxon>Gammaproteobacteria</taxon>
        <taxon>Chromatiales</taxon>
        <taxon>Sedimenticolaceae</taxon>
        <taxon>Sedimenticola</taxon>
    </lineage>
</organism>
<dbReference type="Pfam" id="PF02613">
    <property type="entry name" value="Nitrate_red_del"/>
    <property type="match status" value="1"/>
</dbReference>
<sequence>MQTELAEQQLQTSTAPITTDDCGLSREQQYRAGAYSVLASLLGAPPDQARLDWVSGFAAVDRKGDAMALAMSMLGLAAKSCRPETIEDEYHALFIGLGRGELVPYGSWYLTGFLMERPLSRLRDDLAVLGFQRDPQVHEPEDHVAALCEVMHLLITDGLPHARQGVFFNTHMADWFKRFFVDLSEARAAVFYRAVGRFGIAFMEMEQRYLAMQV</sequence>
<keyword evidence="1" id="KW-0143">Chaperone</keyword>
<dbReference type="AlphaFoldDB" id="A0A558DC75"/>
<protein>
    <submittedName>
        <fullName evidence="3">Molecular chaperone TorD family protein</fullName>
    </submittedName>
</protein>
<dbReference type="PANTHER" id="PTHR34227">
    <property type="entry name" value="CHAPERONE PROTEIN YCDY"/>
    <property type="match status" value="1"/>
</dbReference>
<dbReference type="InterPro" id="IPR020945">
    <property type="entry name" value="DMSO/NO3_reduct_chaperone"/>
</dbReference>
<dbReference type="InterPro" id="IPR036411">
    <property type="entry name" value="TorD-like_sf"/>
</dbReference>
<evidence type="ECO:0000313" key="4">
    <source>
        <dbReference type="Proteomes" id="UP000317355"/>
    </source>
</evidence>
<dbReference type="STRING" id="1543721.AAY24_09120"/>
<evidence type="ECO:0000313" key="3">
    <source>
        <dbReference type="EMBL" id="TVT58632.1"/>
    </source>
</evidence>
<dbReference type="InterPro" id="IPR050289">
    <property type="entry name" value="TorD/DmsD_chaperones"/>
</dbReference>
<evidence type="ECO:0000256" key="1">
    <source>
        <dbReference type="ARBA" id="ARBA00023186"/>
    </source>
</evidence>